<name>A0A498KN98_MALDO</name>
<accession>A0A498KN98</accession>
<evidence type="ECO:0000256" key="5">
    <source>
        <dbReference type="PIRNR" id="PIRNR017811"/>
    </source>
</evidence>
<evidence type="ECO:0000313" key="8">
    <source>
        <dbReference type="EMBL" id="RXI07172.1"/>
    </source>
</evidence>
<comment type="caution">
    <text evidence="8">The sequence shown here is derived from an EMBL/GenBank/DDBJ whole genome shotgun (WGS) entry which is preliminary data.</text>
</comment>
<dbReference type="PANTHER" id="PTHR46776">
    <property type="entry name" value="CYCLIN-DEPENDENT KINASE INHIBITOR 4-RELATED"/>
    <property type="match status" value="1"/>
</dbReference>
<dbReference type="STRING" id="3750.A0A498KN98"/>
<dbReference type="Proteomes" id="UP000290289">
    <property type="component" value="Chromosome 2"/>
</dbReference>
<organism evidence="8 9">
    <name type="scientific">Malus domestica</name>
    <name type="common">Apple</name>
    <name type="synonym">Pyrus malus</name>
    <dbReference type="NCBI Taxonomy" id="3750"/>
    <lineage>
        <taxon>Eukaryota</taxon>
        <taxon>Viridiplantae</taxon>
        <taxon>Streptophyta</taxon>
        <taxon>Embryophyta</taxon>
        <taxon>Tracheophyta</taxon>
        <taxon>Spermatophyta</taxon>
        <taxon>Magnoliopsida</taxon>
        <taxon>eudicotyledons</taxon>
        <taxon>Gunneridae</taxon>
        <taxon>Pentapetalae</taxon>
        <taxon>rosids</taxon>
        <taxon>fabids</taxon>
        <taxon>Rosales</taxon>
        <taxon>Rosaceae</taxon>
        <taxon>Amygdaloideae</taxon>
        <taxon>Maleae</taxon>
        <taxon>Malus</taxon>
    </lineage>
</organism>
<dbReference type="GO" id="GO:0005654">
    <property type="term" value="C:nucleoplasm"/>
    <property type="evidence" value="ECO:0007669"/>
    <property type="project" value="UniProtKB-SubCell"/>
</dbReference>
<evidence type="ECO:0000259" key="7">
    <source>
        <dbReference type="Pfam" id="PF02234"/>
    </source>
</evidence>
<protein>
    <recommendedName>
        <fullName evidence="5">Cyclin-dependent kinase inhibitor</fullName>
    </recommendedName>
</protein>
<proteinExistence type="inferred from homology"/>
<dbReference type="PIRSF" id="PIRSF017811">
    <property type="entry name" value="CDK_inhib_pln"/>
    <property type="match status" value="1"/>
</dbReference>
<feature type="compositionally biased region" description="Basic and acidic residues" evidence="6">
    <location>
        <begin position="53"/>
        <end position="76"/>
    </location>
</feature>
<evidence type="ECO:0000256" key="2">
    <source>
        <dbReference type="ARBA" id="ARBA00010274"/>
    </source>
</evidence>
<evidence type="ECO:0000256" key="6">
    <source>
        <dbReference type="SAM" id="MobiDB-lite"/>
    </source>
</evidence>
<evidence type="ECO:0000313" key="9">
    <source>
        <dbReference type="Proteomes" id="UP000290289"/>
    </source>
</evidence>
<feature type="compositionally biased region" description="Acidic residues" evidence="6">
    <location>
        <begin position="97"/>
        <end position="106"/>
    </location>
</feature>
<gene>
    <name evidence="8" type="ORF">DVH24_026308</name>
</gene>
<keyword evidence="9" id="KW-1185">Reference proteome</keyword>
<keyword evidence="4" id="KW-0131">Cell cycle</keyword>
<feature type="compositionally biased region" description="Basic and acidic residues" evidence="6">
    <location>
        <begin position="129"/>
        <end position="146"/>
    </location>
</feature>
<comment type="similarity">
    <text evidence="2 5">Belongs to the CDI family. ICK/KRP subfamily.</text>
</comment>
<dbReference type="Pfam" id="PF02234">
    <property type="entry name" value="CDI"/>
    <property type="match status" value="1"/>
</dbReference>
<sequence length="197" mass="22185">MELARAATSANAVRKRKAGSADGESVELPSSSSYDVDQRKKPRRRVVVVRSAPKSEAEEESVRTSNDDFSTSDHAESSCCSSNGSSVLVEDRKFEFVDPEADESEQVESSTYNSSRDERREMTAPTSEVRAEAESTAEPKEVESQRRSPPVVNVSELEEFFAATEKESQQKFIEKYNYDVVKDEPLEGRYEWIRLKP</sequence>
<dbReference type="GO" id="GO:0051726">
    <property type="term" value="P:regulation of cell cycle"/>
    <property type="evidence" value="ECO:0007669"/>
    <property type="project" value="InterPro"/>
</dbReference>
<dbReference type="InterPro" id="IPR044275">
    <property type="entry name" value="KRP"/>
</dbReference>
<comment type="subcellular location">
    <subcellularLocation>
        <location evidence="1">Nucleus</location>
        <location evidence="1">Nucleoplasm</location>
    </subcellularLocation>
</comment>
<dbReference type="InterPro" id="IPR003175">
    <property type="entry name" value="CDI_dom"/>
</dbReference>
<dbReference type="InterPro" id="IPR044898">
    <property type="entry name" value="CDI_dom_sf"/>
</dbReference>
<evidence type="ECO:0000256" key="1">
    <source>
        <dbReference type="ARBA" id="ARBA00004642"/>
    </source>
</evidence>
<evidence type="ECO:0000256" key="4">
    <source>
        <dbReference type="ARBA" id="ARBA00023306"/>
    </source>
</evidence>
<dbReference type="Gene3D" id="4.10.365.10">
    <property type="entry name" value="p27"/>
    <property type="match status" value="1"/>
</dbReference>
<feature type="compositionally biased region" description="Low complexity" evidence="6">
    <location>
        <begin position="77"/>
        <end position="86"/>
    </location>
</feature>
<feature type="region of interest" description="Disordered" evidence="6">
    <location>
        <begin position="1"/>
        <end position="150"/>
    </location>
</feature>
<reference evidence="8 9" key="1">
    <citation type="submission" date="2018-10" db="EMBL/GenBank/DDBJ databases">
        <title>A high-quality apple genome assembly.</title>
        <authorList>
            <person name="Hu J."/>
        </authorList>
    </citation>
    <scope>NUCLEOTIDE SEQUENCE [LARGE SCALE GENOMIC DNA]</scope>
    <source>
        <strain evidence="9">cv. HFTH1</strain>
        <tissue evidence="8">Young leaf</tissue>
    </source>
</reference>
<feature type="domain" description="Cyclin-dependent kinase inhibitor" evidence="7">
    <location>
        <begin position="152"/>
        <end position="194"/>
    </location>
</feature>
<keyword evidence="3 5" id="KW-0649">Protein kinase inhibitor</keyword>
<dbReference type="AlphaFoldDB" id="A0A498KN98"/>
<evidence type="ECO:0000256" key="3">
    <source>
        <dbReference type="ARBA" id="ARBA00023013"/>
    </source>
</evidence>
<dbReference type="EMBL" id="RDQH01000328">
    <property type="protein sequence ID" value="RXI07172.1"/>
    <property type="molecule type" value="Genomic_DNA"/>
</dbReference>
<dbReference type="GO" id="GO:0004861">
    <property type="term" value="F:cyclin-dependent protein serine/threonine kinase inhibitor activity"/>
    <property type="evidence" value="ECO:0007669"/>
    <property type="project" value="UniProtKB-UniRule"/>
</dbReference>